<keyword evidence="16" id="KW-0175">Coiled coil</keyword>
<evidence type="ECO:0000256" key="9">
    <source>
        <dbReference type="ARBA" id="ARBA00022741"/>
    </source>
</evidence>
<evidence type="ECO:0000313" key="21">
    <source>
        <dbReference type="EMBL" id="SIO02984.1"/>
    </source>
</evidence>
<dbReference type="InterPro" id="IPR027417">
    <property type="entry name" value="P-loop_NTPase"/>
</dbReference>
<dbReference type="Pfam" id="PF02706">
    <property type="entry name" value="Wzz"/>
    <property type="match status" value="1"/>
</dbReference>
<dbReference type="InterPro" id="IPR050445">
    <property type="entry name" value="Bact_polysacc_biosynth/exp"/>
</dbReference>
<dbReference type="OrthoDB" id="230260at2"/>
<keyword evidence="13 17" id="KW-0472">Membrane</keyword>
<evidence type="ECO:0000256" key="6">
    <source>
        <dbReference type="ARBA" id="ARBA00022519"/>
    </source>
</evidence>
<evidence type="ECO:0000256" key="16">
    <source>
        <dbReference type="SAM" id="Coils"/>
    </source>
</evidence>
<dbReference type="InterPro" id="IPR032807">
    <property type="entry name" value="GNVR"/>
</dbReference>
<evidence type="ECO:0000256" key="14">
    <source>
        <dbReference type="ARBA" id="ARBA00023137"/>
    </source>
</evidence>
<keyword evidence="5" id="KW-1003">Cell membrane</keyword>
<dbReference type="Gene3D" id="3.40.50.300">
    <property type="entry name" value="P-loop containing nucleotide triphosphate hydrolases"/>
    <property type="match status" value="1"/>
</dbReference>
<gene>
    <name evidence="21" type="ORF">SAMN05444002_2234</name>
</gene>
<evidence type="ECO:0000256" key="1">
    <source>
        <dbReference type="ARBA" id="ARBA00004429"/>
    </source>
</evidence>
<feature type="domain" description="Tyrosine-protein kinase G-rich" evidence="20">
    <location>
        <begin position="375"/>
        <end position="450"/>
    </location>
</feature>
<evidence type="ECO:0000256" key="5">
    <source>
        <dbReference type="ARBA" id="ARBA00022475"/>
    </source>
</evidence>
<evidence type="ECO:0000256" key="7">
    <source>
        <dbReference type="ARBA" id="ARBA00022679"/>
    </source>
</evidence>
<dbReference type="Pfam" id="PF13614">
    <property type="entry name" value="AAA_31"/>
    <property type="match status" value="1"/>
</dbReference>
<protein>
    <recommendedName>
        <fullName evidence="4">non-specific protein-tyrosine kinase</fullName>
        <ecNumber evidence="4">2.7.10.2</ecNumber>
    </recommendedName>
</protein>
<proteinExistence type="inferred from homology"/>
<name>A0A1N6G670_9RHOB</name>
<dbReference type="NCBIfam" id="TIGR01007">
    <property type="entry name" value="eps_fam"/>
    <property type="match status" value="1"/>
</dbReference>
<dbReference type="GO" id="GO:0005886">
    <property type="term" value="C:plasma membrane"/>
    <property type="evidence" value="ECO:0007669"/>
    <property type="project" value="UniProtKB-SubCell"/>
</dbReference>
<keyword evidence="7" id="KW-0808">Transferase</keyword>
<dbReference type="Pfam" id="PF13807">
    <property type="entry name" value="GNVR"/>
    <property type="match status" value="1"/>
</dbReference>
<feature type="domain" description="AAA" evidence="19">
    <location>
        <begin position="528"/>
        <end position="672"/>
    </location>
</feature>
<evidence type="ECO:0000256" key="15">
    <source>
        <dbReference type="ARBA" id="ARBA00051245"/>
    </source>
</evidence>
<dbReference type="PANTHER" id="PTHR32309:SF13">
    <property type="entry name" value="FERRIC ENTEROBACTIN TRANSPORT PROTEIN FEPE"/>
    <property type="match status" value="1"/>
</dbReference>
<dbReference type="GO" id="GO:0004715">
    <property type="term" value="F:non-membrane spanning protein tyrosine kinase activity"/>
    <property type="evidence" value="ECO:0007669"/>
    <property type="project" value="UniProtKB-EC"/>
</dbReference>
<evidence type="ECO:0000256" key="10">
    <source>
        <dbReference type="ARBA" id="ARBA00022777"/>
    </source>
</evidence>
<keyword evidence="9" id="KW-0547">Nucleotide-binding</keyword>
<dbReference type="InterPro" id="IPR025669">
    <property type="entry name" value="AAA_dom"/>
</dbReference>
<dbReference type="PANTHER" id="PTHR32309">
    <property type="entry name" value="TYROSINE-PROTEIN KINASE"/>
    <property type="match status" value="1"/>
</dbReference>
<dbReference type="GO" id="GO:0005524">
    <property type="term" value="F:ATP binding"/>
    <property type="evidence" value="ECO:0007669"/>
    <property type="project" value="UniProtKB-KW"/>
</dbReference>
<keyword evidence="22" id="KW-1185">Reference proteome</keyword>
<dbReference type="Proteomes" id="UP000184932">
    <property type="component" value="Unassembled WGS sequence"/>
</dbReference>
<evidence type="ECO:0000256" key="13">
    <source>
        <dbReference type="ARBA" id="ARBA00023136"/>
    </source>
</evidence>
<evidence type="ECO:0000259" key="19">
    <source>
        <dbReference type="Pfam" id="PF13614"/>
    </source>
</evidence>
<feature type="transmembrane region" description="Helical" evidence="17">
    <location>
        <begin position="429"/>
        <end position="448"/>
    </location>
</feature>
<keyword evidence="14" id="KW-0829">Tyrosine-protein kinase</keyword>
<keyword evidence="11" id="KW-0067">ATP-binding</keyword>
<comment type="subcellular location">
    <subcellularLocation>
        <location evidence="1">Cell inner membrane</location>
        <topology evidence="1">Multi-pass membrane protein</topology>
    </subcellularLocation>
</comment>
<dbReference type="CDD" id="cd05387">
    <property type="entry name" value="BY-kinase"/>
    <property type="match status" value="1"/>
</dbReference>
<comment type="similarity">
    <text evidence="2">Belongs to the CpsD/CapB family.</text>
</comment>
<keyword evidence="6" id="KW-0997">Cell inner membrane</keyword>
<evidence type="ECO:0000256" key="2">
    <source>
        <dbReference type="ARBA" id="ARBA00007316"/>
    </source>
</evidence>
<keyword evidence="12 17" id="KW-1133">Transmembrane helix</keyword>
<dbReference type="RefSeq" id="WP_074256278.1">
    <property type="nucleotide sequence ID" value="NZ_FSRL01000001.1"/>
</dbReference>
<evidence type="ECO:0000256" key="3">
    <source>
        <dbReference type="ARBA" id="ARBA00008883"/>
    </source>
</evidence>
<dbReference type="InterPro" id="IPR005702">
    <property type="entry name" value="Wzc-like_C"/>
</dbReference>
<evidence type="ECO:0000313" key="22">
    <source>
        <dbReference type="Proteomes" id="UP000184932"/>
    </source>
</evidence>
<evidence type="ECO:0000256" key="4">
    <source>
        <dbReference type="ARBA" id="ARBA00011903"/>
    </source>
</evidence>
<dbReference type="STRING" id="1217970.SAMN05444002_2234"/>
<comment type="catalytic activity">
    <reaction evidence="15">
        <text>L-tyrosyl-[protein] + ATP = O-phospho-L-tyrosyl-[protein] + ADP + H(+)</text>
        <dbReference type="Rhea" id="RHEA:10596"/>
        <dbReference type="Rhea" id="RHEA-COMP:10136"/>
        <dbReference type="Rhea" id="RHEA-COMP:20101"/>
        <dbReference type="ChEBI" id="CHEBI:15378"/>
        <dbReference type="ChEBI" id="CHEBI:30616"/>
        <dbReference type="ChEBI" id="CHEBI:46858"/>
        <dbReference type="ChEBI" id="CHEBI:61978"/>
        <dbReference type="ChEBI" id="CHEBI:456216"/>
        <dbReference type="EC" id="2.7.10.2"/>
    </reaction>
</comment>
<dbReference type="EC" id="2.7.10.2" evidence="4"/>
<dbReference type="EMBL" id="FSRL01000001">
    <property type="protein sequence ID" value="SIO02984.1"/>
    <property type="molecule type" value="Genomic_DNA"/>
</dbReference>
<evidence type="ECO:0000256" key="11">
    <source>
        <dbReference type="ARBA" id="ARBA00022840"/>
    </source>
</evidence>
<reference evidence="22" key="1">
    <citation type="submission" date="2016-11" db="EMBL/GenBank/DDBJ databases">
        <authorList>
            <person name="Varghese N."/>
            <person name="Submissions S."/>
        </authorList>
    </citation>
    <scope>NUCLEOTIDE SEQUENCE [LARGE SCALE GENOMIC DNA]</scope>
    <source>
        <strain evidence="22">DSM 29440</strain>
    </source>
</reference>
<feature type="domain" description="Polysaccharide chain length determinant N-terminal" evidence="18">
    <location>
        <begin position="27"/>
        <end position="117"/>
    </location>
</feature>
<keyword evidence="10" id="KW-0418">Kinase</keyword>
<evidence type="ECO:0000256" key="8">
    <source>
        <dbReference type="ARBA" id="ARBA00022692"/>
    </source>
</evidence>
<evidence type="ECO:0000256" key="17">
    <source>
        <dbReference type="SAM" id="Phobius"/>
    </source>
</evidence>
<dbReference type="InterPro" id="IPR003856">
    <property type="entry name" value="LPS_length_determ_N"/>
</dbReference>
<organism evidence="21 22">
    <name type="scientific">Vannielia litorea</name>
    <dbReference type="NCBI Taxonomy" id="1217970"/>
    <lineage>
        <taxon>Bacteria</taxon>
        <taxon>Pseudomonadati</taxon>
        <taxon>Pseudomonadota</taxon>
        <taxon>Alphaproteobacteria</taxon>
        <taxon>Rhodobacterales</taxon>
        <taxon>Paracoccaceae</taxon>
        <taxon>Vannielia</taxon>
    </lineage>
</organism>
<sequence length="716" mass="78204">MQQVTGFSRSNAVDERATIRSSDADIIDLGALLATLWRGKWIIGAVTSLAILSGGYYAYAVAVPIYTATSVVKLETQEQSVVDLESVVSGLSADSVTINSEIEVMRSRSLAGKVVDRLDLMNDPEFNASLQAPGRLESLKAHLRDVLMGSRDWVARTEEQQAALRRNMTVDALLERVSITNIPNSLVFRIQATSESPATAAEIADAVAELYILNQLDVKFEATQQATAWLTERVAELRIELEAAEAKLAAFSTETELVSPEALQGLERQLKELRDRIATTSEALAAQSDLEAALADARTRQQRATASGDSQLQRLLPRTESDTAVAQAFDTRFAQVTERARLEVERTTLQLAALRSSETELRARIDAQGDDLIALQQLAREAEASRSLYEYFLGRLKETAAQQGIQQADSRVLSSAVLPQRPTTPRKSLVLAMAALLGLMAGAAIVLLREGRNRSFRTPDALEAATGHAVLGQIPRIPVRSRRKVLEYLRTKTSSATAEAFRNLRTSVMLSNVDTPPKVILSTSALPGEGKTTNSIALAHNFVGMGKKVLLIEGDIRRRTLNAYFDELPAEGLASVISGAVEKEDVIRPVPEYGFHVLIGEKTQVNAADLFSSDRFQALIADLRNDFDVIIVDTPPVLVVPDARIISQEADAVLFTVKWDSTSRDQVQEALRLLRQGDQQITGLVLSQINPGGMKRYGYGGKYGAYGVHGSKYYVN</sequence>
<accession>A0A1N6G670</accession>
<comment type="similarity">
    <text evidence="3">Belongs to the etk/wzc family.</text>
</comment>
<evidence type="ECO:0000256" key="12">
    <source>
        <dbReference type="ARBA" id="ARBA00022989"/>
    </source>
</evidence>
<feature type="coiled-coil region" evidence="16">
    <location>
        <begin position="227"/>
        <end position="283"/>
    </location>
</feature>
<keyword evidence="8 17" id="KW-0812">Transmembrane</keyword>
<dbReference type="AlphaFoldDB" id="A0A1N6G670"/>
<evidence type="ECO:0000259" key="20">
    <source>
        <dbReference type="Pfam" id="PF13807"/>
    </source>
</evidence>
<dbReference type="SUPFAM" id="SSF52540">
    <property type="entry name" value="P-loop containing nucleoside triphosphate hydrolases"/>
    <property type="match status" value="1"/>
</dbReference>
<evidence type="ECO:0000259" key="18">
    <source>
        <dbReference type="Pfam" id="PF02706"/>
    </source>
</evidence>